<dbReference type="CDD" id="cd12148">
    <property type="entry name" value="fungal_TF_MHR"/>
    <property type="match status" value="1"/>
</dbReference>
<feature type="region of interest" description="Disordered" evidence="8">
    <location>
        <begin position="404"/>
        <end position="423"/>
    </location>
</feature>
<dbReference type="OrthoDB" id="4154772at2759"/>
<dbReference type="GO" id="GO:0008270">
    <property type="term" value="F:zinc ion binding"/>
    <property type="evidence" value="ECO:0007669"/>
    <property type="project" value="InterPro"/>
</dbReference>
<dbReference type="SUPFAM" id="SSF57701">
    <property type="entry name" value="Zn2/Cys6 DNA-binding domain"/>
    <property type="match status" value="1"/>
</dbReference>
<name>A0A0D1WKX9_EXOME</name>
<dbReference type="PANTHER" id="PTHR31313">
    <property type="entry name" value="TY1 ENHANCER ACTIVATOR"/>
    <property type="match status" value="1"/>
</dbReference>
<dbReference type="GO" id="GO:0003677">
    <property type="term" value="F:DNA binding"/>
    <property type="evidence" value="ECO:0007669"/>
    <property type="project" value="UniProtKB-KW"/>
</dbReference>
<dbReference type="PROSITE" id="PS00463">
    <property type="entry name" value="ZN2_CY6_FUNGAL_1"/>
    <property type="match status" value="1"/>
</dbReference>
<evidence type="ECO:0000313" key="11">
    <source>
        <dbReference type="Proteomes" id="UP000054302"/>
    </source>
</evidence>
<accession>A0A0D1WKX9</accession>
<dbReference type="GO" id="GO:0006351">
    <property type="term" value="P:DNA-templated transcription"/>
    <property type="evidence" value="ECO:0007669"/>
    <property type="project" value="InterPro"/>
</dbReference>
<dbReference type="STRING" id="212818.A0A0D1WKX9"/>
<dbReference type="InterPro" id="IPR001138">
    <property type="entry name" value="Zn2Cys6_DnaBD"/>
</dbReference>
<dbReference type="VEuPathDB" id="FungiDB:PV10_07026"/>
<dbReference type="PANTHER" id="PTHR31313:SF81">
    <property type="entry name" value="TY1 ENHANCER ACTIVATOR"/>
    <property type="match status" value="1"/>
</dbReference>
<evidence type="ECO:0000256" key="8">
    <source>
        <dbReference type="SAM" id="MobiDB-lite"/>
    </source>
</evidence>
<feature type="compositionally biased region" description="Basic and acidic residues" evidence="8">
    <location>
        <begin position="78"/>
        <end position="91"/>
    </location>
</feature>
<evidence type="ECO:0000256" key="5">
    <source>
        <dbReference type="ARBA" id="ARBA00023125"/>
    </source>
</evidence>
<keyword evidence="11" id="KW-1185">Reference proteome</keyword>
<feature type="region of interest" description="Disordered" evidence="8">
    <location>
        <begin position="129"/>
        <end position="161"/>
    </location>
</feature>
<sequence length="792" mass="89911">MSGQNFMNRSRASAACNACRNRRTKCITDAGERSCNYCRRKGQDCFFRAIDERKRPNSRTYVKSLLDNIESLERRLQGKQREVHVPPESHARTQTSVDDDHDFSRSSTRNHLFSPVHVIDMDMDCAEGELEESSNLSAKDHPSLPTTTNAQTTSPGVGQSGVQKNSIWPLIFAPGRFMYVKERARIEYFTPASCYQYFAQDRVSYDSWQEDNQLRRVLDDVAPDLDTYLMGLFWSRYNNTLFVIDQDAFTNDRINRGTTYYSSFLHLVCLAVASRFADRNHKGMSQISLSDGQSTFQREAKYILHRVLEEPRSLTLVQALLVLSDVEFSQGRYDLTAIHISTACRLAFEFGLNLDSAQFDLSESERRFRKNLLRSCIIHDWAWAMHGGRPANIKLADISPSYFEPKSNTQPSRGDDNQAWTRNSDRSLHEQTLDALIELSGYSSQIQNLVQPRLIPETIADENRLTDVTFLDARLKTWYSTLPPRLMWTAENIKTASRLYFIMHQQLHLSQLILHGAYGRYEDAVGLKPQSLEIFGGLIRDDRTVTAWQHIARSLTMNAALKIVQSFSIYRQRFSTGQTGVLAFQQAATAFPALMCNIKLCKDSRKRSLALENLFTLMHEAQDMSLTYDPMQGVCNVVKREMNDLGIDFAELKTPLTPIQQPNEPIIGSIQSPKTPNLEELSHLDVATTQQRPPKYPTDHGAYGGLPNDDNVETIPTLSDNMPSARPRHSSSHSPAIPYSQAFEDSLQTAFPQEPGEVWGGMPYFMSDLHLGETWSIDYSGGSPFFDATDQV</sequence>
<evidence type="ECO:0000256" key="3">
    <source>
        <dbReference type="ARBA" id="ARBA00022833"/>
    </source>
</evidence>
<comment type="subcellular location">
    <subcellularLocation>
        <location evidence="1">Nucleus</location>
    </subcellularLocation>
</comment>
<protein>
    <recommendedName>
        <fullName evidence="9">Zn(2)-C6 fungal-type domain-containing protein</fullName>
    </recommendedName>
</protein>
<keyword evidence="6" id="KW-0804">Transcription</keyword>
<feature type="domain" description="Zn(2)-C6 fungal-type" evidence="9">
    <location>
        <begin position="15"/>
        <end position="47"/>
    </location>
</feature>
<dbReference type="InterPro" id="IPR051615">
    <property type="entry name" value="Transcr_Regulatory_Elem"/>
</dbReference>
<organism evidence="10 11">
    <name type="scientific">Exophiala mesophila</name>
    <name type="common">Black yeast-like fungus</name>
    <dbReference type="NCBI Taxonomy" id="212818"/>
    <lineage>
        <taxon>Eukaryota</taxon>
        <taxon>Fungi</taxon>
        <taxon>Dikarya</taxon>
        <taxon>Ascomycota</taxon>
        <taxon>Pezizomycotina</taxon>
        <taxon>Eurotiomycetes</taxon>
        <taxon>Chaetothyriomycetidae</taxon>
        <taxon>Chaetothyriales</taxon>
        <taxon>Herpotrichiellaceae</taxon>
        <taxon>Exophiala</taxon>
    </lineage>
</organism>
<dbReference type="PROSITE" id="PS50048">
    <property type="entry name" value="ZN2_CY6_FUNGAL_2"/>
    <property type="match status" value="1"/>
</dbReference>
<dbReference type="GeneID" id="27324871"/>
<evidence type="ECO:0000256" key="2">
    <source>
        <dbReference type="ARBA" id="ARBA00022723"/>
    </source>
</evidence>
<evidence type="ECO:0000256" key="4">
    <source>
        <dbReference type="ARBA" id="ARBA00023015"/>
    </source>
</evidence>
<keyword evidence="3" id="KW-0862">Zinc</keyword>
<evidence type="ECO:0000259" key="9">
    <source>
        <dbReference type="PROSITE" id="PS50048"/>
    </source>
</evidence>
<dbReference type="EMBL" id="KN847524">
    <property type="protein sequence ID" value="KIV89640.1"/>
    <property type="molecule type" value="Genomic_DNA"/>
</dbReference>
<dbReference type="GO" id="GO:0005634">
    <property type="term" value="C:nucleus"/>
    <property type="evidence" value="ECO:0007669"/>
    <property type="project" value="UniProtKB-SubCell"/>
</dbReference>
<keyword evidence="5" id="KW-0238">DNA-binding</keyword>
<keyword evidence="2" id="KW-0479">Metal-binding</keyword>
<dbReference type="InterPro" id="IPR036864">
    <property type="entry name" value="Zn2-C6_fun-type_DNA-bd_sf"/>
</dbReference>
<dbReference type="GO" id="GO:0000981">
    <property type="term" value="F:DNA-binding transcription factor activity, RNA polymerase II-specific"/>
    <property type="evidence" value="ECO:0007669"/>
    <property type="project" value="InterPro"/>
</dbReference>
<keyword evidence="7" id="KW-0539">Nucleus</keyword>
<reference evidence="10 11" key="1">
    <citation type="submission" date="2015-01" db="EMBL/GenBank/DDBJ databases">
        <title>The Genome Sequence of Exophiala mesophila CBS40295.</title>
        <authorList>
            <consortium name="The Broad Institute Genomics Platform"/>
            <person name="Cuomo C."/>
            <person name="de Hoog S."/>
            <person name="Gorbushina A."/>
            <person name="Stielow B."/>
            <person name="Teixiera M."/>
            <person name="Abouelleil A."/>
            <person name="Chapman S.B."/>
            <person name="Priest M."/>
            <person name="Young S.K."/>
            <person name="Wortman J."/>
            <person name="Nusbaum C."/>
            <person name="Birren B."/>
        </authorList>
    </citation>
    <scope>NUCLEOTIDE SEQUENCE [LARGE SCALE GENOMIC DNA]</scope>
    <source>
        <strain evidence="10 11">CBS 40295</strain>
    </source>
</reference>
<keyword evidence="4" id="KW-0805">Transcription regulation</keyword>
<evidence type="ECO:0000313" key="10">
    <source>
        <dbReference type="EMBL" id="KIV89640.1"/>
    </source>
</evidence>
<feature type="compositionally biased region" description="Polar residues" evidence="8">
    <location>
        <begin position="406"/>
        <end position="422"/>
    </location>
</feature>
<feature type="region of interest" description="Disordered" evidence="8">
    <location>
        <begin position="78"/>
        <end position="108"/>
    </location>
</feature>
<gene>
    <name evidence="10" type="ORF">PV10_07026</name>
</gene>
<dbReference type="Pfam" id="PF04082">
    <property type="entry name" value="Fungal_trans"/>
    <property type="match status" value="1"/>
</dbReference>
<evidence type="ECO:0000256" key="1">
    <source>
        <dbReference type="ARBA" id="ARBA00004123"/>
    </source>
</evidence>
<dbReference type="RefSeq" id="XP_016221214.1">
    <property type="nucleotide sequence ID" value="XM_016371882.1"/>
</dbReference>
<dbReference type="CDD" id="cd00067">
    <property type="entry name" value="GAL4"/>
    <property type="match status" value="1"/>
</dbReference>
<dbReference type="HOGENOM" id="CLU_004291_3_0_1"/>
<proteinExistence type="predicted"/>
<feature type="compositionally biased region" description="Polar residues" evidence="8">
    <location>
        <begin position="144"/>
        <end position="161"/>
    </location>
</feature>
<dbReference type="Gene3D" id="4.10.240.10">
    <property type="entry name" value="Zn(2)-C6 fungal-type DNA-binding domain"/>
    <property type="match status" value="1"/>
</dbReference>
<dbReference type="Proteomes" id="UP000054302">
    <property type="component" value="Unassembled WGS sequence"/>
</dbReference>
<dbReference type="AlphaFoldDB" id="A0A0D1WKX9"/>
<evidence type="ECO:0000256" key="7">
    <source>
        <dbReference type="ARBA" id="ARBA00023242"/>
    </source>
</evidence>
<evidence type="ECO:0000256" key="6">
    <source>
        <dbReference type="ARBA" id="ARBA00023163"/>
    </source>
</evidence>
<dbReference type="InterPro" id="IPR007219">
    <property type="entry name" value="XnlR_reg_dom"/>
</dbReference>